<protein>
    <submittedName>
        <fullName evidence="2">Uncharacterized protein</fullName>
    </submittedName>
</protein>
<accession>A0ABU6RUQ0</accession>
<name>A0ABU6RUQ0_9FABA</name>
<dbReference type="Proteomes" id="UP001341840">
    <property type="component" value="Unassembled WGS sequence"/>
</dbReference>
<evidence type="ECO:0000313" key="3">
    <source>
        <dbReference type="Proteomes" id="UP001341840"/>
    </source>
</evidence>
<organism evidence="2 3">
    <name type="scientific">Stylosanthes scabra</name>
    <dbReference type="NCBI Taxonomy" id="79078"/>
    <lineage>
        <taxon>Eukaryota</taxon>
        <taxon>Viridiplantae</taxon>
        <taxon>Streptophyta</taxon>
        <taxon>Embryophyta</taxon>
        <taxon>Tracheophyta</taxon>
        <taxon>Spermatophyta</taxon>
        <taxon>Magnoliopsida</taxon>
        <taxon>eudicotyledons</taxon>
        <taxon>Gunneridae</taxon>
        <taxon>Pentapetalae</taxon>
        <taxon>rosids</taxon>
        <taxon>fabids</taxon>
        <taxon>Fabales</taxon>
        <taxon>Fabaceae</taxon>
        <taxon>Papilionoideae</taxon>
        <taxon>50 kb inversion clade</taxon>
        <taxon>dalbergioids sensu lato</taxon>
        <taxon>Dalbergieae</taxon>
        <taxon>Pterocarpus clade</taxon>
        <taxon>Stylosanthes</taxon>
    </lineage>
</organism>
<keyword evidence="3" id="KW-1185">Reference proteome</keyword>
<feature type="non-terminal residue" evidence="2">
    <location>
        <position position="1"/>
    </location>
</feature>
<feature type="compositionally biased region" description="Basic residues" evidence="1">
    <location>
        <begin position="71"/>
        <end position="81"/>
    </location>
</feature>
<evidence type="ECO:0000256" key="1">
    <source>
        <dbReference type="SAM" id="MobiDB-lite"/>
    </source>
</evidence>
<comment type="caution">
    <text evidence="2">The sequence shown here is derived from an EMBL/GenBank/DDBJ whole genome shotgun (WGS) entry which is preliminary data.</text>
</comment>
<proteinExistence type="predicted"/>
<feature type="compositionally biased region" description="Basic and acidic residues" evidence="1">
    <location>
        <begin position="55"/>
        <end position="67"/>
    </location>
</feature>
<reference evidence="2 3" key="1">
    <citation type="journal article" date="2023" name="Plants (Basel)">
        <title>Bridging the Gap: Combining Genomics and Transcriptomics Approaches to Understand Stylosanthes scabra, an Orphan Legume from the Brazilian Caatinga.</title>
        <authorList>
            <person name="Ferreira-Neto J.R.C."/>
            <person name="da Silva M.D."/>
            <person name="Binneck E."/>
            <person name="de Melo N.F."/>
            <person name="da Silva R.H."/>
            <person name="de Melo A.L.T.M."/>
            <person name="Pandolfi V."/>
            <person name="Bustamante F.O."/>
            <person name="Brasileiro-Vidal A.C."/>
            <person name="Benko-Iseppon A.M."/>
        </authorList>
    </citation>
    <scope>NUCLEOTIDE SEQUENCE [LARGE SCALE GENOMIC DNA]</scope>
    <source>
        <tissue evidence="2">Leaves</tissue>
    </source>
</reference>
<feature type="region of interest" description="Disordered" evidence="1">
    <location>
        <begin position="55"/>
        <end position="81"/>
    </location>
</feature>
<dbReference type="EMBL" id="JASCZI010031820">
    <property type="protein sequence ID" value="MED6127488.1"/>
    <property type="molecule type" value="Genomic_DNA"/>
</dbReference>
<sequence length="81" mass="9600">FVKEKVKTTENMMKWIPIVVNWILQGYHVISVDIPGLWTHPSGFKKNEERKLAEQETKFGSKSEEQSHAYAWKRTHMRAEQ</sequence>
<gene>
    <name evidence="2" type="ORF">PIB30_088552</name>
</gene>
<evidence type="ECO:0000313" key="2">
    <source>
        <dbReference type="EMBL" id="MED6127488.1"/>
    </source>
</evidence>